<accession>A0A212M1H9</accession>
<evidence type="ECO:0000313" key="2">
    <source>
        <dbReference type="EMBL" id="SCM83519.1"/>
    </source>
</evidence>
<protein>
    <submittedName>
        <fullName evidence="2">Uncharacterized protein</fullName>
    </submittedName>
</protein>
<dbReference type="EMBL" id="FMJE01000007">
    <property type="protein sequence ID" value="SCM83519.1"/>
    <property type="molecule type" value="Genomic_DNA"/>
</dbReference>
<feature type="transmembrane region" description="Helical" evidence="1">
    <location>
        <begin position="80"/>
        <end position="101"/>
    </location>
</feature>
<name>A0A212M1H9_9FIRM</name>
<reference evidence="2" key="1">
    <citation type="submission" date="2016-08" db="EMBL/GenBank/DDBJ databases">
        <authorList>
            <person name="Seilhamer J.J."/>
        </authorList>
    </citation>
    <scope>NUCLEOTIDE SEQUENCE</scope>
    <source>
        <strain evidence="2">86</strain>
    </source>
</reference>
<sequence length="294" mass="30548">MQDNYEEQQAEALSAAIDALNRGELPDRTAAGVAELVGIAKAVKDAGLPADVPPQAVLDNIVRQASNTLVREKQKKRQSWRWAGAAGAAAAVLVAAMLQFMPPVTPERELAKAPPVPAVEQPQPPAVVPSPQVAALPPAIVEPPPAVTTSPGHADAAADSAAPAELVTLVEPESPVPAAADTMLALADLTADAVTIDAASKTIRQIYHQGTADEIIVTQAPKQQSMAAPPRPPQTKMRTAALLPGESTSVASKPPDKNKVTVIVNDLEVTLEGAATEDELLSLAERLVEIHVAK</sequence>
<keyword evidence="1" id="KW-0812">Transmembrane</keyword>
<organism evidence="2">
    <name type="scientific">uncultured Sporomusa sp</name>
    <dbReference type="NCBI Taxonomy" id="307249"/>
    <lineage>
        <taxon>Bacteria</taxon>
        <taxon>Bacillati</taxon>
        <taxon>Bacillota</taxon>
        <taxon>Negativicutes</taxon>
        <taxon>Selenomonadales</taxon>
        <taxon>Sporomusaceae</taxon>
        <taxon>Sporomusa</taxon>
        <taxon>environmental samples</taxon>
    </lineage>
</organism>
<dbReference type="AlphaFoldDB" id="A0A212M1H9"/>
<dbReference type="RefSeq" id="WP_288185921.1">
    <property type="nucleotide sequence ID" value="NZ_LT608335.1"/>
</dbReference>
<keyword evidence="1" id="KW-1133">Transmembrane helix</keyword>
<proteinExistence type="predicted"/>
<gene>
    <name evidence="2" type="ORF">KL86SPO_70377</name>
</gene>
<evidence type="ECO:0000256" key="1">
    <source>
        <dbReference type="SAM" id="Phobius"/>
    </source>
</evidence>
<keyword evidence="1" id="KW-0472">Membrane</keyword>